<comment type="caution">
    <text evidence="4">The sequence shown here is derived from an EMBL/GenBank/DDBJ whole genome shotgun (WGS) entry which is preliminary data.</text>
</comment>
<feature type="region of interest" description="Disordered" evidence="1">
    <location>
        <begin position="291"/>
        <end position="327"/>
    </location>
</feature>
<name>A0A8H3DYN8_9AGAM</name>
<dbReference type="EMBL" id="CAJNJQ010000839">
    <property type="protein sequence ID" value="CAE7103276.1"/>
    <property type="molecule type" value="Genomic_DNA"/>
</dbReference>
<evidence type="ECO:0000313" key="4">
    <source>
        <dbReference type="EMBL" id="CAE7103276.1"/>
    </source>
</evidence>
<evidence type="ECO:0000256" key="1">
    <source>
        <dbReference type="SAM" id="MobiDB-lite"/>
    </source>
</evidence>
<dbReference type="Pfam" id="PF20152">
    <property type="entry name" value="DUF6534"/>
    <property type="match status" value="1"/>
</dbReference>
<evidence type="ECO:0000313" key="5">
    <source>
        <dbReference type="Proteomes" id="UP000663827"/>
    </source>
</evidence>
<protein>
    <recommendedName>
        <fullName evidence="3">DUF6534 domain-containing protein</fullName>
    </recommendedName>
</protein>
<keyword evidence="2" id="KW-0812">Transmembrane</keyword>
<feature type="transmembrane region" description="Helical" evidence="2">
    <location>
        <begin position="110"/>
        <end position="135"/>
    </location>
</feature>
<organism evidence="4 5">
    <name type="scientific">Rhizoctonia solani</name>
    <dbReference type="NCBI Taxonomy" id="456999"/>
    <lineage>
        <taxon>Eukaryota</taxon>
        <taxon>Fungi</taxon>
        <taxon>Dikarya</taxon>
        <taxon>Basidiomycota</taxon>
        <taxon>Agaricomycotina</taxon>
        <taxon>Agaricomycetes</taxon>
        <taxon>Cantharellales</taxon>
        <taxon>Ceratobasidiaceae</taxon>
        <taxon>Rhizoctonia</taxon>
    </lineage>
</organism>
<evidence type="ECO:0000256" key="2">
    <source>
        <dbReference type="SAM" id="Phobius"/>
    </source>
</evidence>
<dbReference type="AlphaFoldDB" id="A0A8H3DYN8"/>
<feature type="transmembrane region" description="Helical" evidence="2">
    <location>
        <begin position="27"/>
        <end position="53"/>
    </location>
</feature>
<feature type="domain" description="DUF6534" evidence="3">
    <location>
        <begin position="157"/>
        <end position="243"/>
    </location>
</feature>
<keyword evidence="2" id="KW-0472">Membrane</keyword>
<dbReference type="PANTHER" id="PTHR40465">
    <property type="entry name" value="CHROMOSOME 1, WHOLE GENOME SHOTGUN SEQUENCE"/>
    <property type="match status" value="1"/>
</dbReference>
<dbReference type="PANTHER" id="PTHR40465:SF1">
    <property type="entry name" value="DUF6534 DOMAIN-CONTAINING PROTEIN"/>
    <property type="match status" value="1"/>
</dbReference>
<keyword evidence="2" id="KW-1133">Transmembrane helix</keyword>
<reference evidence="4" key="1">
    <citation type="submission" date="2021-01" db="EMBL/GenBank/DDBJ databases">
        <authorList>
            <person name="Kaushik A."/>
        </authorList>
    </citation>
    <scope>NUCLEOTIDE SEQUENCE</scope>
    <source>
        <strain evidence="4">AG5</strain>
    </source>
</reference>
<accession>A0A8H3DYN8</accession>
<proteinExistence type="predicted"/>
<evidence type="ECO:0000259" key="3">
    <source>
        <dbReference type="Pfam" id="PF20152"/>
    </source>
</evidence>
<feature type="transmembrane region" description="Helical" evidence="2">
    <location>
        <begin position="65"/>
        <end position="85"/>
    </location>
</feature>
<feature type="transmembrane region" description="Helical" evidence="2">
    <location>
        <begin position="147"/>
        <end position="172"/>
    </location>
</feature>
<sequence length="342" mass="37733">MDLGRLTPEELEELAKMTLSPNKPLNFGPFILGALFDAVLCGIFLMQCGAYISSRNKDNRVIKTLVAYVTTMNMWGTTSAWIWIWDLFVSNFGTYHSFFSTTYLMKSNQVLAAVMIVLAIAACAGGVGAKIIFIRYDNIVYANKLKVPAYICLSCTLAVDLIITGIILQYLMRKRTINKHTNHLMSQLTRVTFESQLPPTLIAIALFCVFTAKNDSFISVPLIMMQCKLYGISLLHTLNVRESLTGSREGTGVTPEGCAITSGALQQFDLERLTFANPGLTTVIDALPGHARNSKAGLPQPTLGQEDGAKPWQLDTDNEGSRSILTDDRMDYHDVPFKANLA</sequence>
<dbReference type="InterPro" id="IPR045339">
    <property type="entry name" value="DUF6534"/>
</dbReference>
<dbReference type="Proteomes" id="UP000663827">
    <property type="component" value="Unassembled WGS sequence"/>
</dbReference>
<gene>
    <name evidence="4" type="ORF">RDB_LOCUS42313</name>
</gene>